<accession>A0ABS1J697</accession>
<keyword evidence="4" id="KW-0503">Monooxygenase</keyword>
<dbReference type="NCBIfam" id="TIGR03571">
    <property type="entry name" value="lucif_BA3436"/>
    <property type="match status" value="1"/>
</dbReference>
<protein>
    <submittedName>
        <fullName evidence="6">TIGR03571 family LLM class oxidoreductase</fullName>
        <ecNumber evidence="6">1.-.-.-</ecNumber>
    </submittedName>
</protein>
<dbReference type="GO" id="GO:0016491">
    <property type="term" value="F:oxidoreductase activity"/>
    <property type="evidence" value="ECO:0007669"/>
    <property type="project" value="UniProtKB-KW"/>
</dbReference>
<dbReference type="Gene3D" id="3.20.20.30">
    <property type="entry name" value="Luciferase-like domain"/>
    <property type="match status" value="1"/>
</dbReference>
<keyword evidence="1" id="KW-0285">Flavoprotein</keyword>
<evidence type="ECO:0000313" key="6">
    <source>
        <dbReference type="EMBL" id="MBL0385700.1"/>
    </source>
</evidence>
<dbReference type="InterPro" id="IPR036661">
    <property type="entry name" value="Luciferase-like_sf"/>
</dbReference>
<dbReference type="InterPro" id="IPR020020">
    <property type="entry name" value="Luciferase-type_oxidoreductase"/>
</dbReference>
<dbReference type="InterPro" id="IPR011251">
    <property type="entry name" value="Luciferase-like_dom"/>
</dbReference>
<sequence length="323" mass="36375">MSLVFSNAAYRGMYGRDRLTLGVFLTAEAFDGEEAKREEQERIVKFADEAGFAALWVQDVAVRDPEFGDVGTKYDSFVYLTYLMGLTKKIGLATASTVLTHRHPLRLAKEVNTLDQLSRGRFVMGISSGDRVVDFEGFGVSWEGRGERFREAFQVYRDLTTPPHPGVNSATYGTVPSGIMVPQSLSYVPCIVVGLAQQSMEWIAAHGDGWLNYSRPAYMQENLAREFRTYVEQHHPGAFKPFSQPLFVNLLQDPKARPTYVKGGFSAGREFLLEYLEQLRLYGVNHVLFGLRPAEDSRPPLEVLQEIGEEILPYFPTLEVDAR</sequence>
<organism evidence="6 7">
    <name type="scientific">Tumebacillus amylolyticus</name>
    <dbReference type="NCBI Taxonomy" id="2801339"/>
    <lineage>
        <taxon>Bacteria</taxon>
        <taxon>Bacillati</taxon>
        <taxon>Bacillota</taxon>
        <taxon>Bacilli</taxon>
        <taxon>Bacillales</taxon>
        <taxon>Alicyclobacillaceae</taxon>
        <taxon>Tumebacillus</taxon>
    </lineage>
</organism>
<evidence type="ECO:0000256" key="4">
    <source>
        <dbReference type="ARBA" id="ARBA00023033"/>
    </source>
</evidence>
<keyword evidence="3 6" id="KW-0560">Oxidoreductase</keyword>
<evidence type="ECO:0000256" key="2">
    <source>
        <dbReference type="ARBA" id="ARBA00022643"/>
    </source>
</evidence>
<keyword evidence="2" id="KW-0288">FMN</keyword>
<evidence type="ECO:0000256" key="3">
    <source>
        <dbReference type="ARBA" id="ARBA00023002"/>
    </source>
</evidence>
<name>A0ABS1J697_9BACL</name>
<feature type="domain" description="Luciferase-like" evidence="5">
    <location>
        <begin position="21"/>
        <end position="232"/>
    </location>
</feature>
<dbReference type="InterPro" id="IPR051260">
    <property type="entry name" value="Diverse_substr_monoxygenases"/>
</dbReference>
<dbReference type="Pfam" id="PF00296">
    <property type="entry name" value="Bac_luciferase"/>
    <property type="match status" value="1"/>
</dbReference>
<proteinExistence type="predicted"/>
<dbReference type="SUPFAM" id="SSF51679">
    <property type="entry name" value="Bacterial luciferase-like"/>
    <property type="match status" value="1"/>
</dbReference>
<dbReference type="PANTHER" id="PTHR30011:SF16">
    <property type="entry name" value="C2H2 FINGER DOMAIN TRANSCRIPTION FACTOR (EUROFUNG)-RELATED"/>
    <property type="match status" value="1"/>
</dbReference>
<gene>
    <name evidence="6" type="ORF">JJB07_03465</name>
</gene>
<dbReference type="EMBL" id="JAEQNB010000001">
    <property type="protein sequence ID" value="MBL0385700.1"/>
    <property type="molecule type" value="Genomic_DNA"/>
</dbReference>
<dbReference type="PANTHER" id="PTHR30011">
    <property type="entry name" value="ALKANESULFONATE MONOOXYGENASE-RELATED"/>
    <property type="match status" value="1"/>
</dbReference>
<dbReference type="Proteomes" id="UP000602284">
    <property type="component" value="Unassembled WGS sequence"/>
</dbReference>
<comment type="caution">
    <text evidence="6">The sequence shown here is derived from an EMBL/GenBank/DDBJ whole genome shotgun (WGS) entry which is preliminary data.</text>
</comment>
<evidence type="ECO:0000256" key="1">
    <source>
        <dbReference type="ARBA" id="ARBA00022630"/>
    </source>
</evidence>
<dbReference type="RefSeq" id="WP_201631143.1">
    <property type="nucleotide sequence ID" value="NZ_JAEQNB010000001.1"/>
</dbReference>
<reference evidence="6 7" key="1">
    <citation type="submission" date="2021-01" db="EMBL/GenBank/DDBJ databases">
        <title>Tumebacillus sp. strain ITR2 16S ribosomal RNA gene Genome sequencing and assembly.</title>
        <authorList>
            <person name="Kang M."/>
        </authorList>
    </citation>
    <scope>NUCLEOTIDE SEQUENCE [LARGE SCALE GENOMIC DNA]</scope>
    <source>
        <strain evidence="6 7">ITR2</strain>
    </source>
</reference>
<dbReference type="EC" id="1.-.-.-" evidence="6"/>
<keyword evidence="7" id="KW-1185">Reference proteome</keyword>
<evidence type="ECO:0000259" key="5">
    <source>
        <dbReference type="Pfam" id="PF00296"/>
    </source>
</evidence>
<evidence type="ECO:0000313" key="7">
    <source>
        <dbReference type="Proteomes" id="UP000602284"/>
    </source>
</evidence>